<dbReference type="RefSeq" id="XP_070486690.1">
    <property type="nucleotide sequence ID" value="XM_070630589.1"/>
</dbReference>
<dbReference type="InterPro" id="IPR036236">
    <property type="entry name" value="Znf_C2H2_sf"/>
</dbReference>
<dbReference type="PROSITE" id="PS00028">
    <property type="entry name" value="ZINC_FINGER_C2H2_1"/>
    <property type="match status" value="8"/>
</dbReference>
<evidence type="ECO:0000313" key="9">
    <source>
        <dbReference type="Proteomes" id="UP001652662"/>
    </source>
</evidence>
<dbReference type="InterPro" id="IPR013087">
    <property type="entry name" value="Znf_C2H2_type"/>
</dbReference>
<dbReference type="SMART" id="SM00349">
    <property type="entry name" value="KRAB"/>
    <property type="match status" value="1"/>
</dbReference>
<feature type="domain" description="C2H2-type" evidence="7">
    <location>
        <begin position="334"/>
        <end position="356"/>
    </location>
</feature>
<dbReference type="GeneID" id="103556392"/>
<keyword evidence="1" id="KW-0479">Metal-binding</keyword>
<keyword evidence="5" id="KW-0539">Nucleus</keyword>
<gene>
    <name evidence="10 11 12" type="primary">LOC103556392</name>
</gene>
<feature type="domain" description="C2H2-type" evidence="7">
    <location>
        <begin position="389"/>
        <end position="416"/>
    </location>
</feature>
<dbReference type="InterPro" id="IPR001909">
    <property type="entry name" value="KRAB"/>
</dbReference>
<keyword evidence="4" id="KW-0862">Zinc</keyword>
<dbReference type="Proteomes" id="UP001652662">
    <property type="component" value="Chromosome 1"/>
</dbReference>
<evidence type="ECO:0000256" key="2">
    <source>
        <dbReference type="ARBA" id="ARBA00022737"/>
    </source>
</evidence>
<feature type="domain" description="C2H2-type" evidence="7">
    <location>
        <begin position="445"/>
        <end position="472"/>
    </location>
</feature>
<evidence type="ECO:0000313" key="10">
    <source>
        <dbReference type="RefSeq" id="XP_070486680.1"/>
    </source>
</evidence>
<dbReference type="SMART" id="SM00355">
    <property type="entry name" value="ZnF_C2H2"/>
    <property type="match status" value="9"/>
</dbReference>
<dbReference type="PANTHER" id="PTHR24393">
    <property type="entry name" value="ZINC FINGER PROTEIN"/>
    <property type="match status" value="1"/>
</dbReference>
<keyword evidence="9" id="KW-1185">Reference proteome</keyword>
<keyword evidence="2" id="KW-0677">Repeat</keyword>
<dbReference type="CDD" id="cd07765">
    <property type="entry name" value="KRAB_A-box"/>
    <property type="match status" value="1"/>
</dbReference>
<dbReference type="Pfam" id="PF00096">
    <property type="entry name" value="zf-C2H2"/>
    <property type="match status" value="9"/>
</dbReference>
<evidence type="ECO:0000256" key="4">
    <source>
        <dbReference type="ARBA" id="ARBA00022833"/>
    </source>
</evidence>
<accession>A0ABM4QB68</accession>
<dbReference type="SUPFAM" id="SSF109640">
    <property type="entry name" value="KRAB domain (Kruppel-associated box)"/>
    <property type="match status" value="1"/>
</dbReference>
<dbReference type="Gene3D" id="6.10.140.140">
    <property type="match status" value="1"/>
</dbReference>
<feature type="domain" description="C2H2-type" evidence="7">
    <location>
        <begin position="306"/>
        <end position="333"/>
    </location>
</feature>
<feature type="domain" description="C2H2-type" evidence="7">
    <location>
        <begin position="417"/>
        <end position="444"/>
    </location>
</feature>
<dbReference type="PROSITE" id="PS50157">
    <property type="entry name" value="ZINC_FINGER_C2H2_2"/>
    <property type="match status" value="9"/>
</dbReference>
<feature type="domain" description="KRAB" evidence="8">
    <location>
        <begin position="8"/>
        <end position="79"/>
    </location>
</feature>
<feature type="domain" description="C2H2-type" evidence="7">
    <location>
        <begin position="361"/>
        <end position="388"/>
    </location>
</feature>
<feature type="domain" description="C2H2-type" evidence="7">
    <location>
        <begin position="529"/>
        <end position="556"/>
    </location>
</feature>
<dbReference type="SUPFAM" id="SSF57667">
    <property type="entry name" value="beta-beta-alpha zinc fingers"/>
    <property type="match status" value="5"/>
</dbReference>
<feature type="domain" description="C2H2-type" evidence="7">
    <location>
        <begin position="473"/>
        <end position="500"/>
    </location>
</feature>
<dbReference type="InterPro" id="IPR036051">
    <property type="entry name" value="KRAB_dom_sf"/>
</dbReference>
<evidence type="ECO:0000256" key="5">
    <source>
        <dbReference type="ARBA" id="ARBA00023242"/>
    </source>
</evidence>
<name>A0ABM4QB68_EQUPR</name>
<organism evidence="9 12">
    <name type="scientific">Equus przewalskii</name>
    <name type="common">Przewalski's horse</name>
    <name type="synonym">Equus caballus przewalskii</name>
    <dbReference type="NCBI Taxonomy" id="9798"/>
    <lineage>
        <taxon>Eukaryota</taxon>
        <taxon>Metazoa</taxon>
        <taxon>Chordata</taxon>
        <taxon>Craniata</taxon>
        <taxon>Vertebrata</taxon>
        <taxon>Euteleostomi</taxon>
        <taxon>Mammalia</taxon>
        <taxon>Eutheria</taxon>
        <taxon>Laurasiatheria</taxon>
        <taxon>Perissodactyla</taxon>
        <taxon>Equidae</taxon>
        <taxon>Equus</taxon>
    </lineage>
</organism>
<feature type="domain" description="C2H2-type" evidence="7">
    <location>
        <begin position="501"/>
        <end position="528"/>
    </location>
</feature>
<evidence type="ECO:0000256" key="6">
    <source>
        <dbReference type="PROSITE-ProRule" id="PRU00042"/>
    </source>
</evidence>
<dbReference type="Pfam" id="PF01352">
    <property type="entry name" value="KRAB"/>
    <property type="match status" value="1"/>
</dbReference>
<protein>
    <submittedName>
        <fullName evidence="10 11">Zinc finger protein 717-like isoform X1</fullName>
    </submittedName>
</protein>
<dbReference type="RefSeq" id="XP_070486680.1">
    <property type="nucleotide sequence ID" value="XM_070630579.1"/>
</dbReference>
<evidence type="ECO:0000313" key="11">
    <source>
        <dbReference type="RefSeq" id="XP_070486690.1"/>
    </source>
</evidence>
<evidence type="ECO:0000256" key="3">
    <source>
        <dbReference type="ARBA" id="ARBA00022771"/>
    </source>
</evidence>
<dbReference type="PANTHER" id="PTHR24393:SF106">
    <property type="entry name" value="ZINC FINGER AND SCAN DOMAIN-CONTAINING PROTEIN 2"/>
    <property type="match status" value="1"/>
</dbReference>
<sequence length="592" mass="67648">MDTSLGLVSFEDVAVHFTWEEWQDLDDAQRTLYKDVMLETYSSLASLGHCITKPEVIVKLEQDAEPWTVEAPPNQSLPDVQTVGDLMETSQENYGRRLWQAVITNSKTSTKERTDLGKTCNLSSICISKLIINSGNCSGMKPEEFNAFENTFLPRAPDEMPAGEKAEDCPVTGESLRCAERPSHPQETQTVQQASAFSGRGRGFNKEAVVLTHRRARMGGTACRYNGHWQACDESALIAQERRHVGEDRDRCNEWGKTVCEKPTQLSLHRADFKEQYHKYNQSGNNFSKNLQLTQRQRIQLGEKTFQCNVCGKTFYKKSNLTKHQRTHTGEKPYACDECGKSFYQKPTLSVHQRIHRETPHECSGCGKTFHKKSALTAHQRTHTGEKPYECKECGKSFGHRPALTVHQRTHTRDKPYKCNECGKSFCVKPKLTVHLRLHTGEKPYECEECGKTFYQKSKLTVHQRTHTGEKPYKCNECRKTFCEKSTLNRHQRTHTGEKPYGCKECRKTFYQKSALTVHQRTHTGEKPYECNECGKSFCQKSHLSKHLRTHTGQKSCMVETGYVYAKTHFLFLLGTQLACVSQPPLTMGWTM</sequence>
<proteinExistence type="predicted"/>
<evidence type="ECO:0000313" key="12">
    <source>
        <dbReference type="RefSeq" id="XP_070486694.1"/>
    </source>
</evidence>
<evidence type="ECO:0000256" key="1">
    <source>
        <dbReference type="ARBA" id="ARBA00022723"/>
    </source>
</evidence>
<dbReference type="Gene3D" id="3.30.160.60">
    <property type="entry name" value="Classic Zinc Finger"/>
    <property type="match status" value="10"/>
</dbReference>
<dbReference type="RefSeq" id="XP_070486694.1">
    <property type="nucleotide sequence ID" value="XM_070630593.1"/>
</dbReference>
<dbReference type="PROSITE" id="PS50805">
    <property type="entry name" value="KRAB"/>
    <property type="match status" value="1"/>
</dbReference>
<evidence type="ECO:0000259" key="8">
    <source>
        <dbReference type="PROSITE" id="PS50805"/>
    </source>
</evidence>
<keyword evidence="3 6" id="KW-0863">Zinc-finger</keyword>
<evidence type="ECO:0000259" key="7">
    <source>
        <dbReference type="PROSITE" id="PS50157"/>
    </source>
</evidence>
<reference evidence="9 10" key="1">
    <citation type="submission" date="2025-05" db="UniProtKB">
        <authorList>
            <consortium name="RefSeq"/>
        </authorList>
    </citation>
    <scope>NUCLEOTIDE SEQUENCE [LARGE SCALE GENOMIC DNA]</scope>
    <source>
        <tissue evidence="10 11">Blood</tissue>
    </source>
</reference>